<dbReference type="SUPFAM" id="SSF159245">
    <property type="entry name" value="AttH-like"/>
    <property type="match status" value="1"/>
</dbReference>
<dbReference type="RefSeq" id="WP_382408070.1">
    <property type="nucleotide sequence ID" value="NZ_JBHSGU010000002.1"/>
</dbReference>
<sequence length="405" mass="45343">MFRLSALLVSCALLLCACIDKHEIQGQNQASTVNPSFLSAKGTKADPAYVIALPQDHLPHPDFDIEWWYLTANLEDEQQQEYALQWTLFRFTNAQQQDSWHIGQTFMAHASLHTPNAHFFEEKFAPGGLGNAFVALHQQADEASTKLAVNTNTELGDFFTMQIDNWRWQGVNPDATMFPAKLSASIRPNRQANAGADEYSSINSSVNIEMRLTPAGPFIMHGENGYSVKSKEGKHASHYYSLPFIDIEGSIELLDATVETAQKRTIKVKGKAWYDHEWTSTLLDASTEGWDWMSLHLHNGDKLMAFSMRLNDDDNYQTGTYIRANGESVTLLPSDIKLTIKGYEDTSHGRFPLNWQVEVPSQGLSLEVNAVTFNAYNQARFPYYEGPVNVSGSHSGSGFLELTGY</sequence>
<dbReference type="Gene3D" id="2.40.370.10">
    <property type="entry name" value="AttH-like domain"/>
    <property type="match status" value="2"/>
</dbReference>
<evidence type="ECO:0000259" key="2">
    <source>
        <dbReference type="Pfam" id="PF07143"/>
    </source>
</evidence>
<dbReference type="EMBL" id="JBHSGU010000002">
    <property type="protein sequence ID" value="MFC4700563.1"/>
    <property type="molecule type" value="Genomic_DNA"/>
</dbReference>
<gene>
    <name evidence="3" type="ORF">ACFO4O_10360</name>
</gene>
<reference evidence="4" key="1">
    <citation type="journal article" date="2019" name="Int. J. Syst. Evol. Microbiol.">
        <title>The Global Catalogue of Microorganisms (GCM) 10K type strain sequencing project: providing services to taxonomists for standard genome sequencing and annotation.</title>
        <authorList>
            <consortium name="The Broad Institute Genomics Platform"/>
            <consortium name="The Broad Institute Genome Sequencing Center for Infectious Disease"/>
            <person name="Wu L."/>
            <person name="Ma J."/>
        </authorList>
    </citation>
    <scope>NUCLEOTIDE SEQUENCE [LARGE SCALE GENOMIC DNA]</scope>
    <source>
        <strain evidence="4">KACC 12507</strain>
    </source>
</reference>
<comment type="caution">
    <text evidence="3">The sequence shown here is derived from an EMBL/GenBank/DDBJ whole genome shotgun (WGS) entry which is preliminary data.</text>
</comment>
<dbReference type="InterPro" id="IPR010791">
    <property type="entry name" value="AttH_dom"/>
</dbReference>
<dbReference type="Pfam" id="PF07143">
    <property type="entry name" value="CrtC"/>
    <property type="match status" value="1"/>
</dbReference>
<accession>A0ABV9LYS4</accession>
<dbReference type="InterPro" id="IPR023374">
    <property type="entry name" value="AttH-like_dom_sf"/>
</dbReference>
<proteinExistence type="predicted"/>
<name>A0ABV9LYS4_9ALTE</name>
<dbReference type="Proteomes" id="UP001595897">
    <property type="component" value="Unassembled WGS sequence"/>
</dbReference>
<evidence type="ECO:0000313" key="4">
    <source>
        <dbReference type="Proteomes" id="UP001595897"/>
    </source>
</evidence>
<dbReference type="PROSITE" id="PS51257">
    <property type="entry name" value="PROKAR_LIPOPROTEIN"/>
    <property type="match status" value="1"/>
</dbReference>
<organism evidence="3 4">
    <name type="scientific">Glaciecola siphonariae</name>
    <dbReference type="NCBI Taxonomy" id="521012"/>
    <lineage>
        <taxon>Bacteria</taxon>
        <taxon>Pseudomonadati</taxon>
        <taxon>Pseudomonadota</taxon>
        <taxon>Gammaproteobacteria</taxon>
        <taxon>Alteromonadales</taxon>
        <taxon>Alteromonadaceae</taxon>
        <taxon>Glaciecola</taxon>
    </lineage>
</organism>
<keyword evidence="1" id="KW-0732">Signal</keyword>
<evidence type="ECO:0000313" key="3">
    <source>
        <dbReference type="EMBL" id="MFC4700563.1"/>
    </source>
</evidence>
<feature type="domain" description="AttH" evidence="2">
    <location>
        <begin position="65"/>
        <end position="280"/>
    </location>
</feature>
<feature type="chain" id="PRO_5046438717" evidence="1">
    <location>
        <begin position="18"/>
        <end position="405"/>
    </location>
</feature>
<dbReference type="PANTHER" id="PTHR38591">
    <property type="entry name" value="HYDROLASE"/>
    <property type="match status" value="1"/>
</dbReference>
<feature type="signal peptide" evidence="1">
    <location>
        <begin position="1"/>
        <end position="17"/>
    </location>
</feature>
<dbReference type="PANTHER" id="PTHR38591:SF1">
    <property type="entry name" value="BLL1000 PROTEIN"/>
    <property type="match status" value="1"/>
</dbReference>
<protein>
    <submittedName>
        <fullName evidence="3">Lipocalin-like domain-containing protein</fullName>
    </submittedName>
</protein>
<evidence type="ECO:0000256" key="1">
    <source>
        <dbReference type="SAM" id="SignalP"/>
    </source>
</evidence>
<keyword evidence="4" id="KW-1185">Reference proteome</keyword>
<dbReference type="Pfam" id="PF17186">
    <property type="entry name" value="Lipocalin_9"/>
    <property type="match status" value="1"/>
</dbReference>